<dbReference type="AlphaFoldDB" id="D0NVQ7"/>
<gene>
    <name evidence="1" type="ORF">PITG_17296</name>
</gene>
<dbReference type="KEGG" id="pif:PITG_17296"/>
<dbReference type="OrthoDB" id="110653at2759"/>
<sequence>MGKASRRKRVDEQQNKLFAVHGDGRNAQDRANARLMLDALQQKLEDDALREDGKLHQYWFCFINGRYVDCRRPRLTSGMKTRVFETHRCSIMDVAIVRVQQEMNLEILFTFGLDWWVSCFIFKNGLF</sequence>
<dbReference type="Proteomes" id="UP000006643">
    <property type="component" value="Unassembled WGS sequence"/>
</dbReference>
<evidence type="ECO:0000313" key="2">
    <source>
        <dbReference type="Proteomes" id="UP000006643"/>
    </source>
</evidence>
<dbReference type="InParanoid" id="D0NVQ7"/>
<name>D0NVQ7_PHYIT</name>
<accession>D0NVQ7</accession>
<protein>
    <submittedName>
        <fullName evidence="1">Uncharacterized protein</fullName>
    </submittedName>
</protein>
<evidence type="ECO:0000313" key="1">
    <source>
        <dbReference type="EMBL" id="EEY66738.1"/>
    </source>
</evidence>
<proteinExistence type="predicted"/>
<keyword evidence="2" id="KW-1185">Reference proteome</keyword>
<dbReference type="OMA" id="RAFETHQ"/>
<dbReference type="GeneID" id="9466533"/>
<dbReference type="EMBL" id="DS028170">
    <property type="protein sequence ID" value="EEY66738.1"/>
    <property type="molecule type" value="Genomic_DNA"/>
</dbReference>
<reference evidence="2" key="1">
    <citation type="journal article" date="2009" name="Nature">
        <title>Genome sequence and analysis of the Irish potato famine pathogen Phytophthora infestans.</title>
        <authorList>
            <consortium name="The Broad Institute Genome Sequencing Platform"/>
            <person name="Haas B.J."/>
            <person name="Kamoun S."/>
            <person name="Zody M.C."/>
            <person name="Jiang R.H."/>
            <person name="Handsaker R.E."/>
            <person name="Cano L.M."/>
            <person name="Grabherr M."/>
            <person name="Kodira C.D."/>
            <person name="Raffaele S."/>
            <person name="Torto-Alalibo T."/>
            <person name="Bozkurt T.O."/>
            <person name="Ah-Fong A.M."/>
            <person name="Alvarado L."/>
            <person name="Anderson V.L."/>
            <person name="Armstrong M.R."/>
            <person name="Avrova A."/>
            <person name="Baxter L."/>
            <person name="Beynon J."/>
            <person name="Boevink P.C."/>
            <person name="Bollmann S.R."/>
            <person name="Bos J.I."/>
            <person name="Bulone V."/>
            <person name="Cai G."/>
            <person name="Cakir C."/>
            <person name="Carrington J.C."/>
            <person name="Chawner M."/>
            <person name="Conti L."/>
            <person name="Costanzo S."/>
            <person name="Ewan R."/>
            <person name="Fahlgren N."/>
            <person name="Fischbach M.A."/>
            <person name="Fugelstad J."/>
            <person name="Gilroy E.M."/>
            <person name="Gnerre S."/>
            <person name="Green P.J."/>
            <person name="Grenville-Briggs L.J."/>
            <person name="Griffith J."/>
            <person name="Grunwald N.J."/>
            <person name="Horn K."/>
            <person name="Horner N.R."/>
            <person name="Hu C.H."/>
            <person name="Huitema E."/>
            <person name="Jeong D.H."/>
            <person name="Jones A.M."/>
            <person name="Jones J.D."/>
            <person name="Jones R.W."/>
            <person name="Karlsson E.K."/>
            <person name="Kunjeti S.G."/>
            <person name="Lamour K."/>
            <person name="Liu Z."/>
            <person name="Ma L."/>
            <person name="Maclean D."/>
            <person name="Chibucos M.C."/>
            <person name="McDonald H."/>
            <person name="McWalters J."/>
            <person name="Meijer H.J."/>
            <person name="Morgan W."/>
            <person name="Morris P.F."/>
            <person name="Munro C.A."/>
            <person name="O'Neill K."/>
            <person name="Ospina-Giraldo M."/>
            <person name="Pinzon A."/>
            <person name="Pritchard L."/>
            <person name="Ramsahoye B."/>
            <person name="Ren Q."/>
            <person name="Restrepo S."/>
            <person name="Roy S."/>
            <person name="Sadanandom A."/>
            <person name="Savidor A."/>
            <person name="Schornack S."/>
            <person name="Schwartz D.C."/>
            <person name="Schumann U.D."/>
            <person name="Schwessinger B."/>
            <person name="Seyer L."/>
            <person name="Sharpe T."/>
            <person name="Silvar C."/>
            <person name="Song J."/>
            <person name="Studholme D.J."/>
            <person name="Sykes S."/>
            <person name="Thines M."/>
            <person name="van de Vondervoort P.J."/>
            <person name="Phuntumart V."/>
            <person name="Wawra S."/>
            <person name="Weide R."/>
            <person name="Win J."/>
            <person name="Young C."/>
            <person name="Zhou S."/>
            <person name="Fry W."/>
            <person name="Meyers B.C."/>
            <person name="van West P."/>
            <person name="Ristaino J."/>
            <person name="Govers F."/>
            <person name="Birch P.R."/>
            <person name="Whisson S.C."/>
            <person name="Judelson H.S."/>
            <person name="Nusbaum C."/>
        </authorList>
    </citation>
    <scope>NUCLEOTIDE SEQUENCE [LARGE SCALE GENOMIC DNA]</scope>
    <source>
        <strain evidence="2">T30-4</strain>
    </source>
</reference>
<dbReference type="RefSeq" id="XP_002896803.1">
    <property type="nucleotide sequence ID" value="XM_002896757.1"/>
</dbReference>
<dbReference type="HOGENOM" id="CLU_141421_0_0_1"/>
<organism evidence="1 2">
    <name type="scientific">Phytophthora infestans (strain T30-4)</name>
    <name type="common">Potato late blight agent</name>
    <dbReference type="NCBI Taxonomy" id="403677"/>
    <lineage>
        <taxon>Eukaryota</taxon>
        <taxon>Sar</taxon>
        <taxon>Stramenopiles</taxon>
        <taxon>Oomycota</taxon>
        <taxon>Peronosporomycetes</taxon>
        <taxon>Peronosporales</taxon>
        <taxon>Peronosporaceae</taxon>
        <taxon>Phytophthora</taxon>
    </lineage>
</organism>
<dbReference type="VEuPathDB" id="FungiDB:PITG_17296"/>
<dbReference type="eggNOG" id="ENOG502SSY9">
    <property type="taxonomic scope" value="Eukaryota"/>
</dbReference>